<dbReference type="InterPro" id="IPR013249">
    <property type="entry name" value="RNA_pol_sigma70_r4_t2"/>
</dbReference>
<dbReference type="InterPro" id="IPR013325">
    <property type="entry name" value="RNA_pol_sigma_r2"/>
</dbReference>
<evidence type="ECO:0000256" key="3">
    <source>
        <dbReference type="ARBA" id="ARBA00023082"/>
    </source>
</evidence>
<dbReference type="PANTHER" id="PTHR43133">
    <property type="entry name" value="RNA POLYMERASE ECF-TYPE SIGMA FACTO"/>
    <property type="match status" value="1"/>
</dbReference>
<feature type="domain" description="RNA polymerase sigma factor 70 region 4 type 2" evidence="5">
    <location>
        <begin position="111"/>
        <end position="162"/>
    </location>
</feature>
<keyword evidence="4" id="KW-0804">Transcription</keyword>
<keyword evidence="7" id="KW-1185">Reference proteome</keyword>
<protein>
    <submittedName>
        <fullName evidence="6">RNA polymerase subunit sigma-24</fullName>
    </submittedName>
</protein>
<name>A0A2S6N1C5_9HYPH</name>
<dbReference type="InterPro" id="IPR039425">
    <property type="entry name" value="RNA_pol_sigma-70-like"/>
</dbReference>
<sequence length="169" mass="20009">MTESAWVTLRRRLVESYDELRILLTRRLGSEDLARETLHETWLRLDRVDDVSVMRNPDAYLARVALNLATDRQRFETRRARKSDVNAVLDDIVDEAPDQAEELESRRDLKMFEAAIWELSERRRAILIAARLDQEPHQKIAERLGISKRMVQIELKYALQHCKSRLERK</sequence>
<dbReference type="GO" id="GO:0006352">
    <property type="term" value="P:DNA-templated transcription initiation"/>
    <property type="evidence" value="ECO:0007669"/>
    <property type="project" value="InterPro"/>
</dbReference>
<dbReference type="NCBIfam" id="TIGR02937">
    <property type="entry name" value="sigma70-ECF"/>
    <property type="match status" value="1"/>
</dbReference>
<keyword evidence="2" id="KW-0805">Transcription regulation</keyword>
<dbReference type="Pfam" id="PF08281">
    <property type="entry name" value="Sigma70_r4_2"/>
    <property type="match status" value="1"/>
</dbReference>
<reference evidence="6 7" key="1">
    <citation type="journal article" date="2018" name="Arch. Microbiol.">
        <title>New insights into the metabolic potential of the phototrophic purple bacterium Rhodopila globiformis DSM 161(T) from its draft genome sequence and evidence for a vanadium-dependent nitrogenase.</title>
        <authorList>
            <person name="Imhoff J.F."/>
            <person name="Rahn T."/>
            <person name="Kunzel S."/>
            <person name="Neulinger S.C."/>
        </authorList>
    </citation>
    <scope>NUCLEOTIDE SEQUENCE [LARGE SCALE GENOMIC DNA]</scope>
    <source>
        <strain evidence="6 7">DSM 16996</strain>
    </source>
</reference>
<dbReference type="SUPFAM" id="SSF88659">
    <property type="entry name" value="Sigma3 and sigma4 domains of RNA polymerase sigma factors"/>
    <property type="match status" value="1"/>
</dbReference>
<dbReference type="SUPFAM" id="SSF88946">
    <property type="entry name" value="Sigma2 domain of RNA polymerase sigma factors"/>
    <property type="match status" value="1"/>
</dbReference>
<gene>
    <name evidence="6" type="ORF">CCR94_17860</name>
</gene>
<organism evidence="6 7">
    <name type="scientific">Rhodoblastus sphagnicola</name>
    <dbReference type="NCBI Taxonomy" id="333368"/>
    <lineage>
        <taxon>Bacteria</taxon>
        <taxon>Pseudomonadati</taxon>
        <taxon>Pseudomonadota</taxon>
        <taxon>Alphaproteobacteria</taxon>
        <taxon>Hyphomicrobiales</taxon>
        <taxon>Rhodoblastaceae</taxon>
        <taxon>Rhodoblastus</taxon>
    </lineage>
</organism>
<evidence type="ECO:0000259" key="5">
    <source>
        <dbReference type="Pfam" id="PF08281"/>
    </source>
</evidence>
<dbReference type="Gene3D" id="1.10.1740.10">
    <property type="match status" value="1"/>
</dbReference>
<proteinExistence type="inferred from homology"/>
<dbReference type="RefSeq" id="WP_104509208.1">
    <property type="nucleotide sequence ID" value="NZ_JACIGC010000010.1"/>
</dbReference>
<dbReference type="OrthoDB" id="9794372at2"/>
<dbReference type="InterPro" id="IPR014284">
    <property type="entry name" value="RNA_pol_sigma-70_dom"/>
</dbReference>
<dbReference type="InterPro" id="IPR036388">
    <property type="entry name" value="WH-like_DNA-bd_sf"/>
</dbReference>
<dbReference type="PANTHER" id="PTHR43133:SF63">
    <property type="entry name" value="RNA POLYMERASE SIGMA FACTOR FECI-RELATED"/>
    <property type="match status" value="1"/>
</dbReference>
<comment type="caution">
    <text evidence="6">The sequence shown here is derived from an EMBL/GenBank/DDBJ whole genome shotgun (WGS) entry which is preliminary data.</text>
</comment>
<evidence type="ECO:0000256" key="2">
    <source>
        <dbReference type="ARBA" id="ARBA00023015"/>
    </source>
</evidence>
<keyword evidence="3" id="KW-0731">Sigma factor</keyword>
<dbReference type="GO" id="GO:0016987">
    <property type="term" value="F:sigma factor activity"/>
    <property type="evidence" value="ECO:0007669"/>
    <property type="project" value="UniProtKB-KW"/>
</dbReference>
<dbReference type="EMBL" id="NHSJ01000109">
    <property type="protein sequence ID" value="PPQ28425.1"/>
    <property type="molecule type" value="Genomic_DNA"/>
</dbReference>
<accession>A0A2S6N1C5</accession>
<dbReference type="GO" id="GO:0003677">
    <property type="term" value="F:DNA binding"/>
    <property type="evidence" value="ECO:0007669"/>
    <property type="project" value="InterPro"/>
</dbReference>
<evidence type="ECO:0000256" key="1">
    <source>
        <dbReference type="ARBA" id="ARBA00010641"/>
    </source>
</evidence>
<comment type="similarity">
    <text evidence="1">Belongs to the sigma-70 factor family. ECF subfamily.</text>
</comment>
<dbReference type="InterPro" id="IPR013324">
    <property type="entry name" value="RNA_pol_sigma_r3/r4-like"/>
</dbReference>
<evidence type="ECO:0000313" key="7">
    <source>
        <dbReference type="Proteomes" id="UP000239089"/>
    </source>
</evidence>
<dbReference type="AlphaFoldDB" id="A0A2S6N1C5"/>
<dbReference type="Gene3D" id="1.10.10.10">
    <property type="entry name" value="Winged helix-like DNA-binding domain superfamily/Winged helix DNA-binding domain"/>
    <property type="match status" value="1"/>
</dbReference>
<dbReference type="Proteomes" id="UP000239089">
    <property type="component" value="Unassembled WGS sequence"/>
</dbReference>
<evidence type="ECO:0000313" key="6">
    <source>
        <dbReference type="EMBL" id="PPQ28425.1"/>
    </source>
</evidence>
<evidence type="ECO:0000256" key="4">
    <source>
        <dbReference type="ARBA" id="ARBA00023163"/>
    </source>
</evidence>